<name>A0A6A4GVP0_9AGAR</name>
<gene>
    <name evidence="3" type="ORF">BT96DRAFT_1002850</name>
</gene>
<feature type="region of interest" description="Disordered" evidence="2">
    <location>
        <begin position="417"/>
        <end position="438"/>
    </location>
</feature>
<keyword evidence="4" id="KW-1185">Reference proteome</keyword>
<feature type="coiled-coil region" evidence="1">
    <location>
        <begin position="821"/>
        <end position="851"/>
    </location>
</feature>
<dbReference type="Proteomes" id="UP000799118">
    <property type="component" value="Unassembled WGS sequence"/>
</dbReference>
<feature type="region of interest" description="Disordered" evidence="2">
    <location>
        <begin position="70"/>
        <end position="104"/>
    </location>
</feature>
<dbReference type="AlphaFoldDB" id="A0A6A4GVP0"/>
<dbReference type="EMBL" id="ML769680">
    <property type="protein sequence ID" value="KAE9389848.1"/>
    <property type="molecule type" value="Genomic_DNA"/>
</dbReference>
<sequence>MSRELIAEVGIFAASLVLDQAEVDDTLDFEHSSDEDSEERLRQQAESVPLRPKDHVDRLDEVITRWLTFETEKSLQQPPTPAPPSQSTDSRNSPAPIAASDVPPPSVPQVVVDFLLDKITSDLPPSTSPAARAWNLLHSYMTDEKPPSGDEVKTSLDELQVGEEWHAMRIRIMQIEPDDAEAARMLLAQLEKMKPAEQVVAEQEVDPKVNISLEPLLLDDEDDPTSEERDELEGLAALVAHAAMLEDCEVFYVRCQQGTESDIVQRIQRDSRNGKAPPGLRGAFPSMLPGGLYIRVTSMLQMHTQAASYFRTIYGFKYPRKPIVLHPSDTIVLPPSKDVHLLMPIHRRVVDASQLIEQRRLRNIPQPRTWILAKKGRYRGDIGVVLDTEYTNGLDFDRNNQILVGFLPRLALTERPRKRPKVSHLQSEEGSSQHASTIVSALPVNGKRRAAQPRRAKVYQGSESILSFAVRNSIPCSKIQCYQCERPRTCNHLSKVYTMSGQTVTDSGIALVVLNHVDVQEATTILAKDLSQWLKCLPDLISSRWPLPSSWFFDHGERVQLALHYGPFTRDAEIDDEITSGSEGWIECVHSSGCDVAFINQANAPSLDDDLTVLGVRFIPFRFLIKVMQVGSRVEVRQDSGVAREGLVVAVDDVIAVKFDGSDDLTHPFHANSLKNLSLMPQIHLAHEPYHPRNELPTMGQPGTSNSLIDTSTGRIPWANTEIKVVGVENDNFAQMHKGSLGRVMDVVKNSSMKSGIGILVRFDAPSTSPNTLFDFDRIRRRDNDCFLAYSLDAASYFQFKPGYIPTHSPAEIRHVYGHPERIMQIQNERLSEARKKLEDEERAKDAARERLAIPSFGNRLENATFTQGGAPLTLRAGTPPPWTDWIDDPEITKVLPRGKVFVALRGQDDDVEVVISSQDGLNEAVYLVKPKGRAPIKTIITAQHLDPSKCSHTAANSYSSKLFLVCSGEHAGKLGRAVFWGAADDIVLKPVRHECQEKGKKIKTRRFQEIPVDGPLLRVSQLVCAHVPMMPDEDKAGKGAIAITQLQHILEKQLLGMQITDDERALLGE</sequence>
<evidence type="ECO:0000256" key="2">
    <source>
        <dbReference type="SAM" id="MobiDB-lite"/>
    </source>
</evidence>
<reference evidence="3" key="1">
    <citation type="journal article" date="2019" name="Environ. Microbiol.">
        <title>Fungal ecological strategies reflected in gene transcription - a case study of two litter decomposers.</title>
        <authorList>
            <person name="Barbi F."/>
            <person name="Kohler A."/>
            <person name="Barry K."/>
            <person name="Baskaran P."/>
            <person name="Daum C."/>
            <person name="Fauchery L."/>
            <person name="Ihrmark K."/>
            <person name="Kuo A."/>
            <person name="LaButti K."/>
            <person name="Lipzen A."/>
            <person name="Morin E."/>
            <person name="Grigoriev I.V."/>
            <person name="Henrissat B."/>
            <person name="Lindahl B."/>
            <person name="Martin F."/>
        </authorList>
    </citation>
    <scope>NUCLEOTIDE SEQUENCE</scope>
    <source>
        <strain evidence="3">JB14</strain>
    </source>
</reference>
<dbReference type="OrthoDB" id="3048815at2759"/>
<proteinExistence type="predicted"/>
<evidence type="ECO:0000313" key="3">
    <source>
        <dbReference type="EMBL" id="KAE9389848.1"/>
    </source>
</evidence>
<keyword evidence="1" id="KW-0175">Coiled coil</keyword>
<protein>
    <submittedName>
        <fullName evidence="3">Uncharacterized protein</fullName>
    </submittedName>
</protein>
<feature type="compositionally biased region" description="Basic and acidic residues" evidence="2">
    <location>
        <begin position="29"/>
        <end position="43"/>
    </location>
</feature>
<evidence type="ECO:0000313" key="4">
    <source>
        <dbReference type="Proteomes" id="UP000799118"/>
    </source>
</evidence>
<accession>A0A6A4GVP0</accession>
<feature type="compositionally biased region" description="Low complexity" evidence="2">
    <location>
        <begin position="85"/>
        <end position="101"/>
    </location>
</feature>
<evidence type="ECO:0000256" key="1">
    <source>
        <dbReference type="SAM" id="Coils"/>
    </source>
</evidence>
<feature type="compositionally biased region" description="Polar residues" evidence="2">
    <location>
        <begin position="424"/>
        <end position="438"/>
    </location>
</feature>
<organism evidence="3 4">
    <name type="scientific">Gymnopus androsaceus JB14</name>
    <dbReference type="NCBI Taxonomy" id="1447944"/>
    <lineage>
        <taxon>Eukaryota</taxon>
        <taxon>Fungi</taxon>
        <taxon>Dikarya</taxon>
        <taxon>Basidiomycota</taxon>
        <taxon>Agaricomycotina</taxon>
        <taxon>Agaricomycetes</taxon>
        <taxon>Agaricomycetidae</taxon>
        <taxon>Agaricales</taxon>
        <taxon>Marasmiineae</taxon>
        <taxon>Omphalotaceae</taxon>
        <taxon>Gymnopus</taxon>
    </lineage>
</organism>
<feature type="region of interest" description="Disordered" evidence="2">
    <location>
        <begin position="29"/>
        <end position="55"/>
    </location>
</feature>